<dbReference type="GO" id="GO:0008270">
    <property type="term" value="F:zinc ion binding"/>
    <property type="evidence" value="ECO:0007669"/>
    <property type="project" value="InterPro"/>
</dbReference>
<dbReference type="PROSITE" id="PS50048">
    <property type="entry name" value="ZN2_CY6_FUNGAL_2"/>
    <property type="match status" value="1"/>
</dbReference>
<dbReference type="GO" id="GO:0000981">
    <property type="term" value="F:DNA-binding transcription factor activity, RNA polymerase II-specific"/>
    <property type="evidence" value="ECO:0007669"/>
    <property type="project" value="InterPro"/>
</dbReference>
<dbReference type="InterPro" id="IPR052360">
    <property type="entry name" value="Transcr_Regulatory_Proteins"/>
</dbReference>
<reference evidence="8 9" key="1">
    <citation type="submission" date="2016-01" db="EMBL/GenBank/DDBJ databases">
        <title>Biosynthesis of antibiotic leucinostatins and their inhibition on Phytophthora in bio-control Purpureocillium lilacinum.</title>
        <authorList>
            <person name="Wang G."/>
            <person name="Liu Z."/>
            <person name="Lin R."/>
            <person name="Li E."/>
            <person name="Mao Z."/>
            <person name="Ling J."/>
            <person name="Yin W."/>
            <person name="Xie B."/>
        </authorList>
    </citation>
    <scope>NUCLEOTIDE SEQUENCE [LARGE SCALE GENOMIC DNA]</scope>
    <source>
        <strain evidence="8">PLBJ-1</strain>
    </source>
</reference>
<evidence type="ECO:0000313" key="8">
    <source>
        <dbReference type="EMBL" id="OAQ63732.1"/>
    </source>
</evidence>
<dbReference type="PROSITE" id="PS00463">
    <property type="entry name" value="ZN2_CY6_FUNGAL_1"/>
    <property type="match status" value="1"/>
</dbReference>
<dbReference type="SMART" id="SM00066">
    <property type="entry name" value="GAL4"/>
    <property type="match status" value="1"/>
</dbReference>
<dbReference type="InterPro" id="IPR001138">
    <property type="entry name" value="Zn2Cys6_DnaBD"/>
</dbReference>
<dbReference type="Pfam" id="PF00172">
    <property type="entry name" value="Zn_clus"/>
    <property type="match status" value="1"/>
</dbReference>
<dbReference type="PANTHER" id="PTHR36206">
    <property type="entry name" value="ASPERCRYPTIN BIOSYNTHESIS CLUSTER-SPECIFIC TRANSCRIPTION REGULATOR ATNN-RELATED"/>
    <property type="match status" value="1"/>
</dbReference>
<keyword evidence="1" id="KW-0479">Metal-binding</keyword>
<protein>
    <submittedName>
        <fullName evidence="8">C6 finger domain-containingprotein</fullName>
    </submittedName>
</protein>
<dbReference type="EMBL" id="LSBH01000020">
    <property type="protein sequence ID" value="OAQ63732.1"/>
    <property type="molecule type" value="Genomic_DNA"/>
</dbReference>
<evidence type="ECO:0000256" key="2">
    <source>
        <dbReference type="ARBA" id="ARBA00022833"/>
    </source>
</evidence>
<evidence type="ECO:0000256" key="3">
    <source>
        <dbReference type="ARBA" id="ARBA00023015"/>
    </source>
</evidence>
<evidence type="ECO:0000259" key="7">
    <source>
        <dbReference type="PROSITE" id="PS50048"/>
    </source>
</evidence>
<keyword evidence="6" id="KW-0539">Nucleus</keyword>
<organism evidence="8 9">
    <name type="scientific">Purpureocillium lilacinum</name>
    <name type="common">Paecilomyces lilacinus</name>
    <dbReference type="NCBI Taxonomy" id="33203"/>
    <lineage>
        <taxon>Eukaryota</taxon>
        <taxon>Fungi</taxon>
        <taxon>Dikarya</taxon>
        <taxon>Ascomycota</taxon>
        <taxon>Pezizomycotina</taxon>
        <taxon>Sordariomycetes</taxon>
        <taxon>Hypocreomycetidae</taxon>
        <taxon>Hypocreales</taxon>
        <taxon>Ophiocordycipitaceae</taxon>
        <taxon>Purpureocillium</taxon>
    </lineage>
</organism>
<accession>A0A179FE10</accession>
<name>A0A179FE10_PURLI</name>
<evidence type="ECO:0000256" key="6">
    <source>
        <dbReference type="ARBA" id="ARBA00023242"/>
    </source>
</evidence>
<dbReference type="Gene3D" id="4.10.240.10">
    <property type="entry name" value="Zn(2)-C6 fungal-type DNA-binding domain"/>
    <property type="match status" value="1"/>
</dbReference>
<evidence type="ECO:0000256" key="5">
    <source>
        <dbReference type="ARBA" id="ARBA00023163"/>
    </source>
</evidence>
<proteinExistence type="predicted"/>
<dbReference type="PANTHER" id="PTHR36206:SF13">
    <property type="entry name" value="TRANSCRIPTIONAL REGULATORY PROTEIN MOC3"/>
    <property type="match status" value="1"/>
</dbReference>
<evidence type="ECO:0000256" key="4">
    <source>
        <dbReference type="ARBA" id="ARBA00023125"/>
    </source>
</evidence>
<gene>
    <name evidence="8" type="ORF">VFPBJ_11330</name>
</gene>
<sequence>MLRRKFAPKHKTGCLTCRIRRVKCDEGKPACLRCLNTGRRCDGYSSSAQANEMAPRPESAVAWDNDLTSRLDGRAFIFFVQSTASRIAGHFRDDAWGHIVPQLVHANPAIRHAVNALVGLDRAFWNTASTTESPTQEMRAFSTKHYIHALNHFRRLLSSPRPTPTITMACLLLFIHIEALRENFASTIAHVKQMSLLLGITTAQPQQCERLEPTIRDALTRIDIQASAYMGSRVPELAPQAFIPLPETLMDVALARKITNIWTSRLLLFLRSTADHIKYCSPGNVPLESIDESATFQEAFSRLEDMLAQLQARLQSTAGFDVRGIFILKIRVKLNRILSLGCLYAEESIYDAYLDDFRDILRMCRFLGSTYVHENMITSVLLDEGILQPLNHVAKLCRDGHTRHAAIAELRKISEQRNTHSVYVVLKMVERCVALEEDSLGESSRCSDIPEWRRIHSCGFDGPQSLELRHVRVIFKSLPNGADGDWGSREETISW</sequence>
<dbReference type="AlphaFoldDB" id="A0A179FE10"/>
<comment type="caution">
    <text evidence="8">The sequence shown here is derived from an EMBL/GenBank/DDBJ whole genome shotgun (WGS) entry which is preliminary data.</text>
</comment>
<keyword evidence="3" id="KW-0805">Transcription regulation</keyword>
<evidence type="ECO:0000313" key="9">
    <source>
        <dbReference type="Proteomes" id="UP000078240"/>
    </source>
</evidence>
<dbReference type="SUPFAM" id="SSF57701">
    <property type="entry name" value="Zn2/Cys6 DNA-binding domain"/>
    <property type="match status" value="1"/>
</dbReference>
<feature type="domain" description="Zn(2)-C6 fungal-type" evidence="7">
    <location>
        <begin position="13"/>
        <end position="41"/>
    </location>
</feature>
<keyword evidence="5" id="KW-0804">Transcription</keyword>
<dbReference type="GO" id="GO:0003677">
    <property type="term" value="F:DNA binding"/>
    <property type="evidence" value="ECO:0007669"/>
    <property type="project" value="UniProtKB-KW"/>
</dbReference>
<dbReference type="Proteomes" id="UP000078240">
    <property type="component" value="Unassembled WGS sequence"/>
</dbReference>
<keyword evidence="4" id="KW-0238">DNA-binding</keyword>
<dbReference type="CDD" id="cd00067">
    <property type="entry name" value="GAL4"/>
    <property type="match status" value="1"/>
</dbReference>
<dbReference type="InterPro" id="IPR036864">
    <property type="entry name" value="Zn2-C6_fun-type_DNA-bd_sf"/>
</dbReference>
<keyword evidence="2" id="KW-0862">Zinc</keyword>
<evidence type="ECO:0000256" key="1">
    <source>
        <dbReference type="ARBA" id="ARBA00022723"/>
    </source>
</evidence>